<dbReference type="OMA" id="RWRFERP"/>
<dbReference type="Pfam" id="PF05097">
    <property type="entry name" value="DUF688"/>
    <property type="match status" value="1"/>
</dbReference>
<dbReference type="FunCoup" id="A0A068URR5">
    <property type="interactions" value="16"/>
</dbReference>
<dbReference type="Gramene" id="CDP10964">
    <property type="protein sequence ID" value="CDP10964"/>
    <property type="gene ID" value="GSCOC_T00031954001"/>
</dbReference>
<dbReference type="AlphaFoldDB" id="A0A068URR5"/>
<organism evidence="2 3">
    <name type="scientific">Coffea canephora</name>
    <name type="common">Robusta coffee</name>
    <dbReference type="NCBI Taxonomy" id="49390"/>
    <lineage>
        <taxon>Eukaryota</taxon>
        <taxon>Viridiplantae</taxon>
        <taxon>Streptophyta</taxon>
        <taxon>Embryophyta</taxon>
        <taxon>Tracheophyta</taxon>
        <taxon>Spermatophyta</taxon>
        <taxon>Magnoliopsida</taxon>
        <taxon>eudicotyledons</taxon>
        <taxon>Gunneridae</taxon>
        <taxon>Pentapetalae</taxon>
        <taxon>asterids</taxon>
        <taxon>lamiids</taxon>
        <taxon>Gentianales</taxon>
        <taxon>Rubiaceae</taxon>
        <taxon>Ixoroideae</taxon>
        <taxon>Gardenieae complex</taxon>
        <taxon>Bertiereae - Coffeeae clade</taxon>
        <taxon>Coffeeae</taxon>
        <taxon>Coffea</taxon>
    </lineage>
</organism>
<dbReference type="EMBL" id="HG739133">
    <property type="protein sequence ID" value="CDP10964.1"/>
    <property type="molecule type" value="Genomic_DNA"/>
</dbReference>
<sequence>MAVVDDSFKKPGAVPFKWEVRPGVPKAQLQQPEQHQQKRRSFHCSPSFVLRQQLQEQLKDAANKNSDCGALPDTPTKLAPPPAGFYFQAEPRTRSLPSAPRTRSERYHFDNSTVAQPENVLSSGCFPTSPLLISMKNDRKKTKKQHKLKVRPESKSDPDCASDLGKLSPWSVSSRASMSPFWDSPSSSSFSSRRSSPRPVNDAEWAGFGLF</sequence>
<name>A0A068URR5_COFCA</name>
<dbReference type="InParanoid" id="A0A068URR5"/>
<dbReference type="InterPro" id="IPR007789">
    <property type="entry name" value="DUF688"/>
</dbReference>
<feature type="region of interest" description="Disordered" evidence="1">
    <location>
        <begin position="135"/>
        <end position="201"/>
    </location>
</feature>
<protein>
    <submittedName>
        <fullName evidence="2">Uncharacterized protein</fullName>
    </submittedName>
</protein>
<dbReference type="OrthoDB" id="1110378at2759"/>
<evidence type="ECO:0000313" key="3">
    <source>
        <dbReference type="Proteomes" id="UP000295252"/>
    </source>
</evidence>
<reference evidence="3" key="1">
    <citation type="journal article" date="2014" name="Science">
        <title>The coffee genome provides insight into the convergent evolution of caffeine biosynthesis.</title>
        <authorList>
            <person name="Denoeud F."/>
            <person name="Carretero-Paulet L."/>
            <person name="Dereeper A."/>
            <person name="Droc G."/>
            <person name="Guyot R."/>
            <person name="Pietrella M."/>
            <person name="Zheng C."/>
            <person name="Alberti A."/>
            <person name="Anthony F."/>
            <person name="Aprea G."/>
            <person name="Aury J.M."/>
            <person name="Bento P."/>
            <person name="Bernard M."/>
            <person name="Bocs S."/>
            <person name="Campa C."/>
            <person name="Cenci A."/>
            <person name="Combes M.C."/>
            <person name="Crouzillat D."/>
            <person name="Da Silva C."/>
            <person name="Daddiego L."/>
            <person name="De Bellis F."/>
            <person name="Dussert S."/>
            <person name="Garsmeur O."/>
            <person name="Gayraud T."/>
            <person name="Guignon V."/>
            <person name="Jahn K."/>
            <person name="Jamilloux V."/>
            <person name="Joet T."/>
            <person name="Labadie K."/>
            <person name="Lan T."/>
            <person name="Leclercq J."/>
            <person name="Lepelley M."/>
            <person name="Leroy T."/>
            <person name="Li L.T."/>
            <person name="Librado P."/>
            <person name="Lopez L."/>
            <person name="Munoz A."/>
            <person name="Noel B."/>
            <person name="Pallavicini A."/>
            <person name="Perrotta G."/>
            <person name="Poncet V."/>
            <person name="Pot D."/>
            <person name="Priyono X."/>
            <person name="Rigoreau M."/>
            <person name="Rouard M."/>
            <person name="Rozas J."/>
            <person name="Tranchant-Dubreuil C."/>
            <person name="VanBuren R."/>
            <person name="Zhang Q."/>
            <person name="Andrade A.C."/>
            <person name="Argout X."/>
            <person name="Bertrand B."/>
            <person name="de Kochko A."/>
            <person name="Graziosi G."/>
            <person name="Henry R.J."/>
            <person name="Jayarama X."/>
            <person name="Ming R."/>
            <person name="Nagai C."/>
            <person name="Rounsley S."/>
            <person name="Sankoff D."/>
            <person name="Giuliano G."/>
            <person name="Albert V.A."/>
            <person name="Wincker P."/>
            <person name="Lashermes P."/>
        </authorList>
    </citation>
    <scope>NUCLEOTIDE SEQUENCE [LARGE SCALE GENOMIC DNA]</scope>
    <source>
        <strain evidence="3">cv. DH200-94</strain>
    </source>
</reference>
<feature type="region of interest" description="Disordered" evidence="1">
    <location>
        <begin position="58"/>
        <end position="105"/>
    </location>
</feature>
<keyword evidence="3" id="KW-1185">Reference proteome</keyword>
<accession>A0A068URR5</accession>
<feature type="compositionally biased region" description="Low complexity" evidence="1">
    <location>
        <begin position="184"/>
        <end position="199"/>
    </location>
</feature>
<dbReference type="PANTHER" id="PTHR35466">
    <property type="entry name" value="SERINE/ARGININE REPETITIVE MATRIX PROTEIN 1"/>
    <property type="match status" value="1"/>
</dbReference>
<evidence type="ECO:0000313" key="2">
    <source>
        <dbReference type="EMBL" id="CDP10964.1"/>
    </source>
</evidence>
<proteinExistence type="predicted"/>
<dbReference type="PANTHER" id="PTHR35466:SF4">
    <property type="entry name" value="EXPRESSED PROTEIN"/>
    <property type="match status" value="1"/>
</dbReference>
<dbReference type="Proteomes" id="UP000295252">
    <property type="component" value="Chromosome II"/>
</dbReference>
<feature type="compositionally biased region" description="Basic residues" evidence="1">
    <location>
        <begin position="138"/>
        <end position="149"/>
    </location>
</feature>
<evidence type="ECO:0000256" key="1">
    <source>
        <dbReference type="SAM" id="MobiDB-lite"/>
    </source>
</evidence>
<dbReference type="PhylomeDB" id="A0A068URR5"/>
<gene>
    <name evidence="2" type="ORF">GSCOC_T00031954001</name>
</gene>